<reference evidence="10 11" key="1">
    <citation type="journal article" date="2020" name="Microbiol. Resour. Announc.">
        <title>Draft Genome Sequence of a Cladosporium Species Isolated from the Mesophotic Ascidian Didemnum maculosum.</title>
        <authorList>
            <person name="Gioti A."/>
            <person name="Siaperas R."/>
            <person name="Nikolaivits E."/>
            <person name="Le Goff G."/>
            <person name="Ouazzani J."/>
            <person name="Kotoulas G."/>
            <person name="Topakas E."/>
        </authorList>
    </citation>
    <scope>NUCLEOTIDE SEQUENCE [LARGE SCALE GENOMIC DNA]</scope>
    <source>
        <strain evidence="10 11">TM138-S3</strain>
    </source>
</reference>
<feature type="region of interest" description="Disordered" evidence="8">
    <location>
        <begin position="1"/>
        <end position="63"/>
    </location>
</feature>
<dbReference type="GO" id="GO:0005673">
    <property type="term" value="C:transcription factor TFIIE complex"/>
    <property type="evidence" value="ECO:0007669"/>
    <property type="project" value="UniProtKB-UniRule"/>
</dbReference>
<organism evidence="10 11">
    <name type="scientific">Cladosporium halotolerans</name>
    <dbReference type="NCBI Taxonomy" id="1052096"/>
    <lineage>
        <taxon>Eukaryota</taxon>
        <taxon>Fungi</taxon>
        <taxon>Dikarya</taxon>
        <taxon>Ascomycota</taxon>
        <taxon>Pezizomycotina</taxon>
        <taxon>Dothideomycetes</taxon>
        <taxon>Dothideomycetidae</taxon>
        <taxon>Cladosporiales</taxon>
        <taxon>Cladosporiaceae</taxon>
        <taxon>Cladosporium</taxon>
    </lineage>
</organism>
<comment type="caution">
    <text evidence="10">The sequence shown here is derived from an EMBL/GenBank/DDBJ whole genome shotgun (WGS) entry which is preliminary data.</text>
</comment>
<dbReference type="PIRSF" id="PIRSF016398">
    <property type="entry name" value="TFIIE-beta"/>
    <property type="match status" value="1"/>
</dbReference>
<keyword evidence="5 7" id="KW-0539">Nucleus</keyword>
<sequence length="283" mass="31223">MSLAASMQKFKSEMSDAASRNASSSRPTASTPARTSTPQPGNKRPRESATPASAPLPGGKSSSAGAEIMTHMVYAVQYLKDKFPVASTLPDILNFLSLPSDLQKHTPLIRRALENHDRIAVVPKHESPAGKETFRYNPQHPVTDADELKSYLASLPTAAGIPVRELKDGWPACVPALEDLAAKHEVLLLRQKKDNAPKTVYPDSPQFYVHMDGDFVDFWGKCKLPASEAELRAELERANLTPTSQVKEVKKGTIQKKEKKRVNRRGGKTTNLHMMGILRDYKK</sequence>
<evidence type="ECO:0000313" key="11">
    <source>
        <dbReference type="Proteomes" id="UP000803884"/>
    </source>
</evidence>
<keyword evidence="3 7" id="KW-0238">DNA-binding</keyword>
<comment type="subcellular location">
    <subcellularLocation>
        <location evidence="1 7">Nucleus</location>
    </subcellularLocation>
</comment>
<dbReference type="Pfam" id="PF02186">
    <property type="entry name" value="TFIIE_beta"/>
    <property type="match status" value="1"/>
</dbReference>
<dbReference type="InterPro" id="IPR040501">
    <property type="entry name" value="TFA2_Winged_2"/>
</dbReference>
<accession>A0AB34KVJ5</accession>
<keyword evidence="11" id="KW-1185">Reference proteome</keyword>
<dbReference type="GO" id="GO:0003677">
    <property type="term" value="F:DNA binding"/>
    <property type="evidence" value="ECO:0007669"/>
    <property type="project" value="UniProtKB-UniRule"/>
</dbReference>
<evidence type="ECO:0000256" key="7">
    <source>
        <dbReference type="PIRNR" id="PIRNR016398"/>
    </source>
</evidence>
<dbReference type="EMBL" id="JAAQHG020000006">
    <property type="protein sequence ID" value="KAL1588957.1"/>
    <property type="molecule type" value="Genomic_DNA"/>
</dbReference>
<evidence type="ECO:0000256" key="5">
    <source>
        <dbReference type="ARBA" id="ARBA00023242"/>
    </source>
</evidence>
<evidence type="ECO:0000256" key="3">
    <source>
        <dbReference type="ARBA" id="ARBA00023125"/>
    </source>
</evidence>
<dbReference type="InterPro" id="IPR003166">
    <property type="entry name" value="TFIIE_bsu_DNA-bd"/>
</dbReference>
<evidence type="ECO:0000256" key="8">
    <source>
        <dbReference type="SAM" id="MobiDB-lite"/>
    </source>
</evidence>
<dbReference type="Proteomes" id="UP000803884">
    <property type="component" value="Unassembled WGS sequence"/>
</dbReference>
<evidence type="ECO:0000256" key="1">
    <source>
        <dbReference type="ARBA" id="ARBA00004123"/>
    </source>
</evidence>
<dbReference type="AlphaFoldDB" id="A0AB34KVJ5"/>
<keyword evidence="2 7" id="KW-0805">Transcription regulation</keyword>
<evidence type="ECO:0000256" key="4">
    <source>
        <dbReference type="ARBA" id="ARBA00023163"/>
    </source>
</evidence>
<keyword evidence="4 7" id="KW-0804">Transcription</keyword>
<comment type="similarity">
    <text evidence="7">Belongs to the TFIIE beta subunit family.</text>
</comment>
<gene>
    <name evidence="10" type="ORF">WHR41_02410</name>
</gene>
<comment type="function">
    <text evidence="6 7">Recruits TFIIH to the initiation complex and stimulates the RNA polymerase II C-terminal domain kinase and DNA-dependent ATPase activities of TFIIH. Both TFIIH and TFIIE are required for promoter clearance by RNA polymerase.</text>
</comment>
<evidence type="ECO:0000313" key="10">
    <source>
        <dbReference type="EMBL" id="KAL1588957.1"/>
    </source>
</evidence>
<dbReference type="PANTHER" id="PTHR12716:SF8">
    <property type="entry name" value="TRANSCRIPTION INITIATION FACTOR IIE SUBUNIT BETA"/>
    <property type="match status" value="1"/>
</dbReference>
<dbReference type="PANTHER" id="PTHR12716">
    <property type="entry name" value="TRANSCRIPTION INITIATION FACTOR IIE, BETA SUBUNIT"/>
    <property type="match status" value="1"/>
</dbReference>
<dbReference type="RefSeq" id="XP_069232062.1">
    <property type="nucleotide sequence ID" value="XM_069371016.1"/>
</dbReference>
<comment type="subunit">
    <text evidence="7">Tetramer of two alpha and two beta chains.</text>
</comment>
<name>A0AB34KVJ5_9PEZI</name>
<evidence type="ECO:0000259" key="9">
    <source>
        <dbReference type="PROSITE" id="PS51351"/>
    </source>
</evidence>
<evidence type="ECO:0000256" key="6">
    <source>
        <dbReference type="ARBA" id="ARBA00025581"/>
    </source>
</evidence>
<feature type="compositionally biased region" description="Low complexity" evidence="8">
    <location>
        <begin position="17"/>
        <end position="38"/>
    </location>
</feature>
<protein>
    <recommendedName>
        <fullName evidence="7">Transcription initiation factor IIE subunit beta</fullName>
    </recommendedName>
</protein>
<dbReference type="GO" id="GO:0001097">
    <property type="term" value="F:TFIIH-class transcription factor complex binding"/>
    <property type="evidence" value="ECO:0007669"/>
    <property type="project" value="TreeGrafter"/>
</dbReference>
<feature type="domain" description="TFIIE beta" evidence="9">
    <location>
        <begin position="55"/>
        <end position="143"/>
    </location>
</feature>
<proteinExistence type="inferred from homology"/>
<dbReference type="GO" id="GO:0006367">
    <property type="term" value="P:transcription initiation at RNA polymerase II promoter"/>
    <property type="evidence" value="ECO:0007669"/>
    <property type="project" value="UniProtKB-UniRule"/>
</dbReference>
<dbReference type="PROSITE" id="PS51351">
    <property type="entry name" value="TFIIE_BETA_C"/>
    <property type="match status" value="1"/>
</dbReference>
<evidence type="ECO:0000256" key="2">
    <source>
        <dbReference type="ARBA" id="ARBA00023015"/>
    </source>
</evidence>
<dbReference type="GeneID" id="96003854"/>
<dbReference type="Pfam" id="PF18121">
    <property type="entry name" value="TFA2_Winged_2"/>
    <property type="match status" value="1"/>
</dbReference>
<dbReference type="InterPro" id="IPR016656">
    <property type="entry name" value="TFIIE-bsu"/>
</dbReference>